<keyword evidence="4 7" id="KW-0238">DNA-binding</keyword>
<dbReference type="SUPFAM" id="SSF47729">
    <property type="entry name" value="IHF-like DNA-binding proteins"/>
    <property type="match status" value="1"/>
</dbReference>
<evidence type="ECO:0000256" key="5">
    <source>
        <dbReference type="RuleBase" id="RU003939"/>
    </source>
</evidence>
<organism evidence="7 8">
    <name type="scientific">Shewanella submarina</name>
    <dbReference type="NCBI Taxonomy" id="2016376"/>
    <lineage>
        <taxon>Bacteria</taxon>
        <taxon>Pseudomonadati</taxon>
        <taxon>Pseudomonadota</taxon>
        <taxon>Gammaproteobacteria</taxon>
        <taxon>Alteromonadales</taxon>
        <taxon>Shewanellaceae</taxon>
        <taxon>Shewanella</taxon>
    </lineage>
</organism>
<comment type="similarity">
    <text evidence="2 5">Belongs to the bacterial histone-like protein family.</text>
</comment>
<keyword evidence="3" id="KW-0226">DNA condensation</keyword>
<reference evidence="8" key="1">
    <citation type="journal article" date="2019" name="Int. J. Syst. Evol. Microbiol.">
        <title>The Global Catalogue of Microorganisms (GCM) 10K type strain sequencing project: providing services to taxonomists for standard genome sequencing and annotation.</title>
        <authorList>
            <consortium name="The Broad Institute Genomics Platform"/>
            <consortium name="The Broad Institute Genome Sequencing Center for Infectious Disease"/>
            <person name="Wu L."/>
            <person name="Ma J."/>
        </authorList>
    </citation>
    <scope>NUCLEOTIDE SEQUENCE [LARGE SCALE GENOMIC DNA]</scope>
    <source>
        <strain evidence="8">KCTC 52277</strain>
    </source>
</reference>
<dbReference type="EMBL" id="JBHRTD010000017">
    <property type="protein sequence ID" value="MFC3139389.1"/>
    <property type="molecule type" value="Genomic_DNA"/>
</dbReference>
<feature type="region of interest" description="Disordered" evidence="6">
    <location>
        <begin position="75"/>
        <end position="100"/>
    </location>
</feature>
<accession>A0ABV7GGL3</accession>
<dbReference type="Proteomes" id="UP001595621">
    <property type="component" value="Unassembled WGS sequence"/>
</dbReference>
<protein>
    <submittedName>
        <fullName evidence="7">HU family DNA-binding protein</fullName>
    </submittedName>
</protein>
<comment type="caution">
    <text evidence="7">The sequence shown here is derived from an EMBL/GenBank/DDBJ whole genome shotgun (WGS) entry which is preliminary data.</text>
</comment>
<dbReference type="RefSeq" id="WP_346347868.1">
    <property type="nucleotide sequence ID" value="NZ_JAKILF010000007.1"/>
</dbReference>
<evidence type="ECO:0000256" key="2">
    <source>
        <dbReference type="ARBA" id="ARBA00010529"/>
    </source>
</evidence>
<keyword evidence="8" id="KW-1185">Reference proteome</keyword>
<dbReference type="PANTHER" id="PTHR33175">
    <property type="entry name" value="DNA-BINDING PROTEIN HU"/>
    <property type="match status" value="1"/>
</dbReference>
<evidence type="ECO:0000313" key="7">
    <source>
        <dbReference type="EMBL" id="MFC3139389.1"/>
    </source>
</evidence>
<comment type="function">
    <text evidence="1">Histone-like DNA-binding protein which is capable of wrapping DNA to stabilize it, and thus to prevent its denaturation under extreme environmental conditions.</text>
</comment>
<dbReference type="PANTHER" id="PTHR33175:SF12">
    <property type="entry name" value="DNA-BINDING PROTEIN HU-ALPHA"/>
    <property type="match status" value="1"/>
</dbReference>
<dbReference type="InterPro" id="IPR000119">
    <property type="entry name" value="Hist_DNA-bd"/>
</dbReference>
<dbReference type="Pfam" id="PF00216">
    <property type="entry name" value="Bac_DNA_binding"/>
    <property type="match status" value="1"/>
</dbReference>
<sequence>MPFLKYEAAMNKKQLTQAMAKKLALSEATTKPVLDEILQQLHRALAEGEKVYLPQFGTFELRYYLPKTGRNPRTGETIEIEGYNQPSFKPSPALKDAVNP</sequence>
<dbReference type="InterPro" id="IPR010992">
    <property type="entry name" value="IHF-like_DNA-bd_dom_sf"/>
</dbReference>
<dbReference type="SMART" id="SM00411">
    <property type="entry name" value="BHL"/>
    <property type="match status" value="1"/>
</dbReference>
<dbReference type="GO" id="GO:0003677">
    <property type="term" value="F:DNA binding"/>
    <property type="evidence" value="ECO:0007669"/>
    <property type="project" value="UniProtKB-KW"/>
</dbReference>
<gene>
    <name evidence="7" type="ORF">ACFOE0_14535</name>
</gene>
<dbReference type="CDD" id="cd13831">
    <property type="entry name" value="HU"/>
    <property type="match status" value="1"/>
</dbReference>
<evidence type="ECO:0000256" key="4">
    <source>
        <dbReference type="ARBA" id="ARBA00023125"/>
    </source>
</evidence>
<proteinExistence type="inferred from homology"/>
<dbReference type="Gene3D" id="4.10.520.10">
    <property type="entry name" value="IHF-like DNA-binding proteins"/>
    <property type="match status" value="1"/>
</dbReference>
<evidence type="ECO:0000256" key="3">
    <source>
        <dbReference type="ARBA" id="ARBA00023067"/>
    </source>
</evidence>
<evidence type="ECO:0000256" key="1">
    <source>
        <dbReference type="ARBA" id="ARBA00003819"/>
    </source>
</evidence>
<name>A0ABV7GGL3_9GAMM</name>
<dbReference type="PRINTS" id="PR01727">
    <property type="entry name" value="DNABINDINGHU"/>
</dbReference>
<evidence type="ECO:0000256" key="6">
    <source>
        <dbReference type="SAM" id="MobiDB-lite"/>
    </source>
</evidence>
<evidence type="ECO:0000313" key="8">
    <source>
        <dbReference type="Proteomes" id="UP001595621"/>
    </source>
</evidence>